<evidence type="ECO:0000313" key="1">
    <source>
        <dbReference type="EMBL" id="RWS21629.1"/>
    </source>
</evidence>
<reference evidence="1 2" key="1">
    <citation type="journal article" date="2018" name="Gigascience">
        <title>Genomes of trombidid mites reveal novel predicted allergens and laterally-transferred genes associated with secondary metabolism.</title>
        <authorList>
            <person name="Dong X."/>
            <person name="Chaisiri K."/>
            <person name="Xia D."/>
            <person name="Armstrong S.D."/>
            <person name="Fang Y."/>
            <person name="Donnelly M.J."/>
            <person name="Kadowaki T."/>
            <person name="McGarry J.W."/>
            <person name="Darby A.C."/>
            <person name="Makepeace B.L."/>
        </authorList>
    </citation>
    <scope>NUCLEOTIDE SEQUENCE [LARGE SCALE GENOMIC DNA]</scope>
    <source>
        <strain evidence="1">UoL-UT</strain>
    </source>
</reference>
<keyword evidence="2" id="KW-1185">Reference proteome</keyword>
<evidence type="ECO:0000313" key="2">
    <source>
        <dbReference type="Proteomes" id="UP000288716"/>
    </source>
</evidence>
<dbReference type="VEuPathDB" id="VectorBase:LDEU010411"/>
<accession>A0A443S271</accession>
<name>A0A443S271_9ACAR</name>
<comment type="caution">
    <text evidence="1">The sequence shown here is derived from an EMBL/GenBank/DDBJ whole genome shotgun (WGS) entry which is preliminary data.</text>
</comment>
<sequence>MNSALILIADSEVQRFDTITDEKEILPISDFLGLPSSIDAAFNVQSTGKSYILKRSFYYEFDISYIRDTIIQGLDI</sequence>
<dbReference type="AlphaFoldDB" id="A0A443S271"/>
<dbReference type="EMBL" id="NCKV01011468">
    <property type="protein sequence ID" value="RWS21629.1"/>
    <property type="molecule type" value="Genomic_DNA"/>
</dbReference>
<protein>
    <submittedName>
        <fullName evidence="1">Uncharacterized protein</fullName>
    </submittedName>
</protein>
<dbReference type="SUPFAM" id="SSF50923">
    <property type="entry name" value="Hemopexin-like domain"/>
    <property type="match status" value="1"/>
</dbReference>
<dbReference type="Proteomes" id="UP000288716">
    <property type="component" value="Unassembled WGS sequence"/>
</dbReference>
<proteinExistence type="predicted"/>
<dbReference type="Gene3D" id="2.110.10.10">
    <property type="entry name" value="Hemopexin-like domain"/>
    <property type="match status" value="1"/>
</dbReference>
<dbReference type="InterPro" id="IPR036375">
    <property type="entry name" value="Hemopexin-like_dom_sf"/>
</dbReference>
<gene>
    <name evidence="1" type="ORF">B4U80_14911</name>
</gene>
<organism evidence="1 2">
    <name type="scientific">Leptotrombidium deliense</name>
    <dbReference type="NCBI Taxonomy" id="299467"/>
    <lineage>
        <taxon>Eukaryota</taxon>
        <taxon>Metazoa</taxon>
        <taxon>Ecdysozoa</taxon>
        <taxon>Arthropoda</taxon>
        <taxon>Chelicerata</taxon>
        <taxon>Arachnida</taxon>
        <taxon>Acari</taxon>
        <taxon>Acariformes</taxon>
        <taxon>Trombidiformes</taxon>
        <taxon>Prostigmata</taxon>
        <taxon>Anystina</taxon>
        <taxon>Parasitengona</taxon>
        <taxon>Trombiculoidea</taxon>
        <taxon>Trombiculidae</taxon>
        <taxon>Leptotrombidium</taxon>
    </lineage>
</organism>